<comment type="caution">
    <text evidence="1">The sequence shown here is derived from an EMBL/GenBank/DDBJ whole genome shotgun (WGS) entry which is preliminary data.</text>
</comment>
<accession>A0ACC0U994</accession>
<sequence>MAFSTDSSPKRTLSSLSLTSSAATEVPSGPLSGPSDTTWRRQRLLHIGSVQTLSAEADTQSTSTSAAETAPILRERPLMQKAHSSYGTLPQVTTKRTGFHLRPGLSALPNLAPFSSSVQPHSTSTSPTRPYHGTLDRTSIFRSGRPISAYDAPFSPGRIPGEAPDVATEGVVRMNGIRVWYSSFTSVDWLHDAIKDSTRMYRLRRHKSIRGRVYNAADRFMGWVLVTIVGFLTALTAFLIVRSEQWLFDIKYGYCATGWWKARRFCCPITSDALTFALGASTDPCRSWLSWGEALAVTGASPLSRILVGRATYFLSALLLALVSSLLTIHLTASTSFVTRKDSGVLSPDFDTPTEDGKRFAPPADSPARRKVLYYAAGSGIPEVKTILSGFVIHGYLGGRTLFVKAVGLALSVASGLSLGKEGPFVHIASCIGNIVSRYCVKYENNEGKRREILSAASAAGVAVAFGAPIGGVLFSLEEVSYFFPPKVMWRSFFCAMIAAMTLRFLDPFGTGKLVLFQVTYDKDWHAYELVPFLLLGVFGGLYGAYFSKLNYRWCRDVREKTWLRNHPVAEVLLITAITAILSFINGYTLMSGTELVYNLFAMCLPGSPNTHAGLCVLDPGKQTFHVMRMIAVALVVKAALTIVTFGIKVPAGIFIPTLGVGACAGRIVGLAVQYARWRWPASPVFASCKGNTSCIIPGLYAMVGAAATLSGVTRTTVSLAVIMFELTDTLTYAVPVMLAVLVAKTVADALEPKGIYDLVIELSKLPYLNAKHQYLWGGRTVHDAMDTGVEIIDSGRTNTVRTLRDQLARLAAAGYANTGLPIIRTDSNGKSRMLGFMGGNELEHALSIIAEDADHPVSFLTGVRRFRTFSSSSISSFIDHVEDPFDLSVYMDKAPLTISINSPLELVQQFFVKLGARYVVVTDADGYYEGVIDKNGWLAFLRELETKSI</sequence>
<evidence type="ECO:0000313" key="1">
    <source>
        <dbReference type="EMBL" id="KAI9507422.1"/>
    </source>
</evidence>
<organism evidence="1 2">
    <name type="scientific">Russula earlei</name>
    <dbReference type="NCBI Taxonomy" id="71964"/>
    <lineage>
        <taxon>Eukaryota</taxon>
        <taxon>Fungi</taxon>
        <taxon>Dikarya</taxon>
        <taxon>Basidiomycota</taxon>
        <taxon>Agaricomycotina</taxon>
        <taxon>Agaricomycetes</taxon>
        <taxon>Russulales</taxon>
        <taxon>Russulaceae</taxon>
        <taxon>Russula</taxon>
    </lineage>
</organism>
<gene>
    <name evidence="1" type="ORF">F5148DRAFT_1204950</name>
</gene>
<dbReference type="EMBL" id="JAGFNK010000125">
    <property type="protein sequence ID" value="KAI9507422.1"/>
    <property type="molecule type" value="Genomic_DNA"/>
</dbReference>
<name>A0ACC0U994_9AGAM</name>
<evidence type="ECO:0000313" key="2">
    <source>
        <dbReference type="Proteomes" id="UP001207468"/>
    </source>
</evidence>
<protein>
    <submittedName>
        <fullName evidence="1">Chloride channel</fullName>
    </submittedName>
</protein>
<reference evidence="1" key="1">
    <citation type="submission" date="2021-03" db="EMBL/GenBank/DDBJ databases">
        <title>Evolutionary priming and transition to the ectomycorrhizal habit in an iconic lineage of mushroom-forming fungi: is preadaptation a requirement?</title>
        <authorList>
            <consortium name="DOE Joint Genome Institute"/>
            <person name="Looney B.P."/>
            <person name="Miyauchi S."/>
            <person name="Morin E."/>
            <person name="Drula E."/>
            <person name="Courty P.E."/>
            <person name="Chicoki N."/>
            <person name="Fauchery L."/>
            <person name="Kohler A."/>
            <person name="Kuo A."/>
            <person name="LaButti K."/>
            <person name="Pangilinan J."/>
            <person name="Lipzen A."/>
            <person name="Riley R."/>
            <person name="Andreopoulos W."/>
            <person name="He G."/>
            <person name="Johnson J."/>
            <person name="Barry K.W."/>
            <person name="Grigoriev I.V."/>
            <person name="Nagy L."/>
            <person name="Hibbett D."/>
            <person name="Henrissat B."/>
            <person name="Matheny P.B."/>
            <person name="Labbe J."/>
            <person name="Martin A.F."/>
        </authorList>
    </citation>
    <scope>NUCLEOTIDE SEQUENCE</scope>
    <source>
        <strain evidence="1">BPL698</strain>
    </source>
</reference>
<dbReference type="Proteomes" id="UP001207468">
    <property type="component" value="Unassembled WGS sequence"/>
</dbReference>
<keyword evidence="2" id="KW-1185">Reference proteome</keyword>
<proteinExistence type="predicted"/>